<keyword evidence="5 8" id="KW-1133">Transmembrane helix</keyword>
<feature type="transmembrane region" description="Helical" evidence="8">
    <location>
        <begin position="361"/>
        <end position="379"/>
    </location>
</feature>
<accession>A0ABN1TTT9</accession>
<comment type="similarity">
    <text evidence="7">Belongs to the glycosyltransferase 87 family.</text>
</comment>
<evidence type="ECO:0000313" key="10">
    <source>
        <dbReference type="Proteomes" id="UP001499987"/>
    </source>
</evidence>
<keyword evidence="2" id="KW-1003">Cell membrane</keyword>
<evidence type="ECO:0000256" key="7">
    <source>
        <dbReference type="ARBA" id="ARBA00024033"/>
    </source>
</evidence>
<feature type="transmembrane region" description="Helical" evidence="8">
    <location>
        <begin position="286"/>
        <end position="304"/>
    </location>
</feature>
<evidence type="ECO:0000256" key="1">
    <source>
        <dbReference type="ARBA" id="ARBA00004651"/>
    </source>
</evidence>
<protein>
    <submittedName>
        <fullName evidence="9">Glycosyltransferase family 87 protein</fullName>
    </submittedName>
</protein>
<comment type="caution">
    <text evidence="9">The sequence shown here is derived from an EMBL/GenBank/DDBJ whole genome shotgun (WGS) entry which is preliminary data.</text>
</comment>
<feature type="transmembrane region" description="Helical" evidence="8">
    <location>
        <begin position="104"/>
        <end position="124"/>
    </location>
</feature>
<sequence length="437" mass="47305">MVAQAPTPVTQWGMPLGGPFRWTRPTTWPREALALAGYWIASRLVMIGMLRSGKAEQAIEVHRTYYHWFLVLSDGHFPVGDVTWQYPPGAALAMLAPGLLPFLTYLQAFALLMLLTDAVTQAALVRVSLRRNGGVHRGRSTAGAWMWALSLPLLLGLPYGRYDLPVTALAMAALLLMPSRPRAGGALAGIGAMVKVWPALVVLGAPRGKGTRQAWTGMCLSAAALLLVMATLFDGAMDFLTAQRGRGVEIESLGGSVLHVARELGWPGEVEMHYGSLEFLGPHVDLVARVSLVLTALAFGWLLLWRFRARRWNPALPYDAALTAVLLFTVTSRVISPQYLIWLIGLAAVCLTVRGSSQRPVAVVILLAVGVTTVDYPLFFDAMIKGGWQPTLVIVARNGLLLVASLWSAARLWRASVSPVAALQEAPRVSRGPIRVA</sequence>
<evidence type="ECO:0000256" key="4">
    <source>
        <dbReference type="ARBA" id="ARBA00022692"/>
    </source>
</evidence>
<evidence type="ECO:0000256" key="3">
    <source>
        <dbReference type="ARBA" id="ARBA00022679"/>
    </source>
</evidence>
<name>A0ABN1TTT9_9ACTN</name>
<organism evidence="9 10">
    <name type="scientific">Kitasatospora arboriphila</name>
    <dbReference type="NCBI Taxonomy" id="258052"/>
    <lineage>
        <taxon>Bacteria</taxon>
        <taxon>Bacillati</taxon>
        <taxon>Actinomycetota</taxon>
        <taxon>Actinomycetes</taxon>
        <taxon>Kitasatosporales</taxon>
        <taxon>Streptomycetaceae</taxon>
        <taxon>Kitasatospora</taxon>
    </lineage>
</organism>
<dbReference type="InterPro" id="IPR018584">
    <property type="entry name" value="GT87"/>
</dbReference>
<keyword evidence="6 8" id="KW-0472">Membrane</keyword>
<evidence type="ECO:0000256" key="6">
    <source>
        <dbReference type="ARBA" id="ARBA00023136"/>
    </source>
</evidence>
<reference evidence="9 10" key="1">
    <citation type="journal article" date="2019" name="Int. J. Syst. Evol. Microbiol.">
        <title>The Global Catalogue of Microorganisms (GCM) 10K type strain sequencing project: providing services to taxonomists for standard genome sequencing and annotation.</title>
        <authorList>
            <consortium name="The Broad Institute Genomics Platform"/>
            <consortium name="The Broad Institute Genome Sequencing Center for Infectious Disease"/>
            <person name="Wu L."/>
            <person name="Ma J."/>
        </authorList>
    </citation>
    <scope>NUCLEOTIDE SEQUENCE [LARGE SCALE GENOMIC DNA]</scope>
    <source>
        <strain evidence="9 10">JCM 13002</strain>
    </source>
</reference>
<comment type="subcellular location">
    <subcellularLocation>
        <location evidence="1">Cell membrane</location>
        <topology evidence="1">Multi-pass membrane protein</topology>
    </subcellularLocation>
</comment>
<feature type="transmembrane region" description="Helical" evidence="8">
    <location>
        <begin position="215"/>
        <end position="233"/>
    </location>
</feature>
<evidence type="ECO:0000256" key="2">
    <source>
        <dbReference type="ARBA" id="ARBA00022475"/>
    </source>
</evidence>
<dbReference type="Proteomes" id="UP001499987">
    <property type="component" value="Unassembled WGS sequence"/>
</dbReference>
<dbReference type="Pfam" id="PF09594">
    <property type="entry name" value="GT87"/>
    <property type="match status" value="1"/>
</dbReference>
<dbReference type="RefSeq" id="WP_344626071.1">
    <property type="nucleotide sequence ID" value="NZ_BAAALD010000057.1"/>
</dbReference>
<evidence type="ECO:0000313" key="9">
    <source>
        <dbReference type="EMBL" id="GAA1102686.1"/>
    </source>
</evidence>
<keyword evidence="4 8" id="KW-0812">Transmembrane</keyword>
<keyword evidence="3" id="KW-0808">Transferase</keyword>
<evidence type="ECO:0000256" key="5">
    <source>
        <dbReference type="ARBA" id="ARBA00022989"/>
    </source>
</evidence>
<dbReference type="EMBL" id="BAAALD010000057">
    <property type="protein sequence ID" value="GAA1102686.1"/>
    <property type="molecule type" value="Genomic_DNA"/>
</dbReference>
<gene>
    <name evidence="9" type="ORF">GCM10009663_51580</name>
</gene>
<proteinExistence type="inferred from homology"/>
<feature type="transmembrane region" description="Helical" evidence="8">
    <location>
        <begin position="182"/>
        <end position="203"/>
    </location>
</feature>
<evidence type="ECO:0000256" key="8">
    <source>
        <dbReference type="SAM" id="Phobius"/>
    </source>
</evidence>
<feature type="transmembrane region" description="Helical" evidence="8">
    <location>
        <begin position="144"/>
        <end position="162"/>
    </location>
</feature>
<keyword evidence="10" id="KW-1185">Reference proteome</keyword>